<evidence type="ECO:0000256" key="4">
    <source>
        <dbReference type="ARBA" id="ARBA00022840"/>
    </source>
</evidence>
<feature type="region of interest" description="Disordered" evidence="10">
    <location>
        <begin position="32"/>
        <end position="54"/>
    </location>
</feature>
<feature type="domain" description="DALR anticodon binding" evidence="11">
    <location>
        <begin position="489"/>
        <end position="608"/>
    </location>
</feature>
<dbReference type="SMART" id="SM01016">
    <property type="entry name" value="Arg_tRNA_synt_N"/>
    <property type="match status" value="1"/>
</dbReference>
<dbReference type="Gene3D" id="1.10.730.10">
    <property type="entry name" value="Isoleucyl-tRNA Synthetase, Domain 1"/>
    <property type="match status" value="1"/>
</dbReference>
<dbReference type="PANTHER" id="PTHR11956:SF5">
    <property type="entry name" value="ARGININE--TRNA LIGASE, CYTOPLASMIC"/>
    <property type="match status" value="1"/>
</dbReference>
<evidence type="ECO:0000256" key="2">
    <source>
        <dbReference type="ARBA" id="ARBA00022598"/>
    </source>
</evidence>
<evidence type="ECO:0000256" key="5">
    <source>
        <dbReference type="ARBA" id="ARBA00022917"/>
    </source>
</evidence>
<dbReference type="InterPro" id="IPR014729">
    <property type="entry name" value="Rossmann-like_a/b/a_fold"/>
</dbReference>
<dbReference type="SUPFAM" id="SSF47323">
    <property type="entry name" value="Anticodon-binding domain of a subclass of class I aminoacyl-tRNA synthetases"/>
    <property type="match status" value="1"/>
</dbReference>
<dbReference type="InterPro" id="IPR001278">
    <property type="entry name" value="Arg-tRNA-ligase"/>
</dbReference>
<dbReference type="Gene3D" id="3.40.50.620">
    <property type="entry name" value="HUPs"/>
    <property type="match status" value="1"/>
</dbReference>
<comment type="similarity">
    <text evidence="1 8 9">Belongs to the class-I aminoacyl-tRNA synthetase family.</text>
</comment>
<accession>A0A075H102</accession>
<proteinExistence type="inferred from homology"/>
<dbReference type="NCBIfam" id="TIGR00456">
    <property type="entry name" value="argS"/>
    <property type="match status" value="1"/>
</dbReference>
<dbReference type="Pfam" id="PF05746">
    <property type="entry name" value="DALR_1"/>
    <property type="match status" value="1"/>
</dbReference>
<dbReference type="EC" id="6.1.1.19" evidence="8"/>
<evidence type="ECO:0000256" key="10">
    <source>
        <dbReference type="SAM" id="MobiDB-lite"/>
    </source>
</evidence>
<dbReference type="InterPro" id="IPR005148">
    <property type="entry name" value="Arg-tRNA-synth_N"/>
</dbReference>
<dbReference type="InterPro" id="IPR009080">
    <property type="entry name" value="tRNAsynth_Ia_anticodon-bd"/>
</dbReference>
<feature type="domain" description="Arginyl tRNA synthetase N-terminal" evidence="12">
    <location>
        <begin position="16"/>
        <end position="106"/>
    </location>
</feature>
<keyword evidence="8" id="KW-0963">Cytoplasm</keyword>
<comment type="subcellular location">
    <subcellularLocation>
        <location evidence="8">Cytoplasm</location>
    </subcellularLocation>
</comment>
<dbReference type="InterPro" id="IPR036695">
    <property type="entry name" value="Arg-tRNA-synth_N_sf"/>
</dbReference>
<protein>
    <recommendedName>
        <fullName evidence="8">Arginine--tRNA ligase</fullName>
        <ecNumber evidence="8">6.1.1.19</ecNumber>
    </recommendedName>
    <alternativeName>
        <fullName evidence="8">Arginyl-tRNA synthetase</fullName>
        <shortName evidence="8">ArgRS</shortName>
    </alternativeName>
</protein>
<keyword evidence="6 8" id="KW-0030">Aminoacyl-tRNA synthetase</keyword>
<dbReference type="InterPro" id="IPR008909">
    <property type="entry name" value="DALR_anticod-bd"/>
</dbReference>
<dbReference type="Pfam" id="PF00750">
    <property type="entry name" value="tRNA-synt_1d"/>
    <property type="match status" value="1"/>
</dbReference>
<keyword evidence="5 8" id="KW-0648">Protein biosynthesis</keyword>
<dbReference type="SUPFAM" id="SSF52374">
    <property type="entry name" value="Nucleotidylyl transferase"/>
    <property type="match status" value="1"/>
</dbReference>
<dbReference type="GO" id="GO:0005524">
    <property type="term" value="F:ATP binding"/>
    <property type="evidence" value="ECO:0007669"/>
    <property type="project" value="UniProtKB-UniRule"/>
</dbReference>
<evidence type="ECO:0000259" key="11">
    <source>
        <dbReference type="SMART" id="SM00836"/>
    </source>
</evidence>
<reference evidence="13" key="1">
    <citation type="journal article" date="2014" name="Genome Biol. Evol.">
        <title>Pangenome evidence for extensive interdomain horizontal transfer affecting lineage core and shell genes in uncultured planktonic thaumarchaeota and euryarchaeota.</title>
        <authorList>
            <person name="Deschamps P."/>
            <person name="Zivanovic Y."/>
            <person name="Moreira D."/>
            <person name="Rodriguez-Valera F."/>
            <person name="Lopez-Garcia P."/>
        </authorList>
    </citation>
    <scope>NUCLEOTIDE SEQUENCE</scope>
</reference>
<dbReference type="InterPro" id="IPR035684">
    <property type="entry name" value="ArgRS_core"/>
</dbReference>
<dbReference type="SMART" id="SM00836">
    <property type="entry name" value="DALR_1"/>
    <property type="match status" value="1"/>
</dbReference>
<evidence type="ECO:0000256" key="6">
    <source>
        <dbReference type="ARBA" id="ARBA00023146"/>
    </source>
</evidence>
<dbReference type="SUPFAM" id="SSF55190">
    <property type="entry name" value="Arginyl-tRNA synthetase (ArgRS), N-terminal 'additional' domain"/>
    <property type="match status" value="1"/>
</dbReference>
<dbReference type="EMBL" id="KF900876">
    <property type="protein sequence ID" value="AIF09896.1"/>
    <property type="molecule type" value="Genomic_DNA"/>
</dbReference>
<dbReference type="Pfam" id="PF03485">
    <property type="entry name" value="Arg_tRNA_synt_N"/>
    <property type="match status" value="1"/>
</dbReference>
<evidence type="ECO:0000256" key="3">
    <source>
        <dbReference type="ARBA" id="ARBA00022741"/>
    </source>
</evidence>
<dbReference type="GO" id="GO:0004814">
    <property type="term" value="F:arginine-tRNA ligase activity"/>
    <property type="evidence" value="ECO:0007669"/>
    <property type="project" value="UniProtKB-UniRule"/>
</dbReference>
<dbReference type="HAMAP" id="MF_00123">
    <property type="entry name" value="Arg_tRNA_synth"/>
    <property type="match status" value="1"/>
</dbReference>
<dbReference type="GO" id="GO:0006420">
    <property type="term" value="P:arginyl-tRNA aminoacylation"/>
    <property type="evidence" value="ECO:0007669"/>
    <property type="project" value="UniProtKB-UniRule"/>
</dbReference>
<gene>
    <name evidence="13" type="primary">RARS</name>
    <name evidence="8 13" type="synonym">argS</name>
</gene>
<dbReference type="GO" id="GO:0005737">
    <property type="term" value="C:cytoplasm"/>
    <property type="evidence" value="ECO:0007669"/>
    <property type="project" value="UniProtKB-SubCell"/>
</dbReference>
<sequence>MEWQRCCAGLGVDLMRQLSEIICDPVGDALTEMGDPDPDKTLDSMGRPRHSSQGELSLPCFALAKSLGKPPLEIAAELARRLGPVCGGIDGCEMVSSEGGFCNFFVDVEWLAEQTVGATLADVVSAGHFRAPSSLLIEHTSANPNGPFHVGRARNAILGDTFVRMHRLAGDEVRAEYYVDDMGKQVGILAWSLANLDEGRVTELLSAADMDEPSNHPEKPDHQRVRFYQAANLLRETDPAVEEGVTVLVQASEEADEATLKMFEEAYQPVLDGMLETLGRLGIEFDEFTKESRFIVDGSVEVIMEQLADSPLHGTEENGAHFLELESRGVSGKSTKFFFRRGDGSSLYATRDIAYHQWKWTQAVRLVNILGEDHRLQSKQVCEALIELGIEVPEVVFYAFTKLPEGKMSTRRGNVVYMDDLLDEATARATEVVNQIRGGDLSAEELAMIGEAVGLSAVRFNIIRVSPEKGINFRWEEALSLDSDSAPFIMYSHARACSIRRRILAEGYDVESSMDIGNWSGLSESGATLVKQMALFGESLDEALNSARPNLLCSYLLTLASTYNRFYRDNPVLDEDVVNGRNLALSEAARQVIAACCIGLGIIPIESM</sequence>
<dbReference type="PANTHER" id="PTHR11956">
    <property type="entry name" value="ARGINYL-TRNA SYNTHETASE"/>
    <property type="match status" value="1"/>
</dbReference>
<evidence type="ECO:0000256" key="9">
    <source>
        <dbReference type="RuleBase" id="RU363038"/>
    </source>
</evidence>
<evidence type="ECO:0000256" key="8">
    <source>
        <dbReference type="HAMAP-Rule" id="MF_00123"/>
    </source>
</evidence>
<evidence type="ECO:0000313" key="13">
    <source>
        <dbReference type="EMBL" id="AIF09896.1"/>
    </source>
</evidence>
<keyword evidence="2 8" id="KW-0436">Ligase</keyword>
<evidence type="ECO:0000259" key="12">
    <source>
        <dbReference type="SMART" id="SM01016"/>
    </source>
</evidence>
<organism evidence="13">
    <name type="scientific">uncultured marine group II/III euryarchaeote KM3_41_F08</name>
    <dbReference type="NCBI Taxonomy" id="1456446"/>
    <lineage>
        <taxon>Archaea</taxon>
        <taxon>Methanobacteriati</taxon>
        <taxon>Methanobacteriota</taxon>
        <taxon>environmental samples</taxon>
    </lineage>
</organism>
<comment type="catalytic activity">
    <reaction evidence="7 8">
        <text>tRNA(Arg) + L-arginine + ATP = L-arginyl-tRNA(Arg) + AMP + diphosphate</text>
        <dbReference type="Rhea" id="RHEA:20301"/>
        <dbReference type="Rhea" id="RHEA-COMP:9658"/>
        <dbReference type="Rhea" id="RHEA-COMP:9673"/>
        <dbReference type="ChEBI" id="CHEBI:30616"/>
        <dbReference type="ChEBI" id="CHEBI:32682"/>
        <dbReference type="ChEBI" id="CHEBI:33019"/>
        <dbReference type="ChEBI" id="CHEBI:78442"/>
        <dbReference type="ChEBI" id="CHEBI:78513"/>
        <dbReference type="ChEBI" id="CHEBI:456215"/>
        <dbReference type="EC" id="6.1.1.19"/>
    </reaction>
</comment>
<keyword evidence="3 8" id="KW-0547">Nucleotide-binding</keyword>
<name>A0A075H102_9EURY</name>
<dbReference type="Gene3D" id="3.30.1360.70">
    <property type="entry name" value="Arginyl tRNA synthetase N-terminal domain"/>
    <property type="match status" value="1"/>
</dbReference>
<feature type="short sequence motif" description="'HIGH' region" evidence="8">
    <location>
        <begin position="142"/>
        <end position="152"/>
    </location>
</feature>
<evidence type="ECO:0000256" key="1">
    <source>
        <dbReference type="ARBA" id="ARBA00005594"/>
    </source>
</evidence>
<evidence type="ECO:0000256" key="7">
    <source>
        <dbReference type="ARBA" id="ARBA00049339"/>
    </source>
</evidence>
<dbReference type="AlphaFoldDB" id="A0A075H102"/>
<keyword evidence="4 8" id="KW-0067">ATP-binding</keyword>
<dbReference type="PRINTS" id="PR01038">
    <property type="entry name" value="TRNASYNTHARG"/>
</dbReference>